<comment type="similarity">
    <text evidence="2">Belongs to the CobH/CbiC family.</text>
</comment>
<dbReference type="UniPathway" id="UPA00148"/>
<dbReference type="Proteomes" id="UP000192656">
    <property type="component" value="Unassembled WGS sequence"/>
</dbReference>
<dbReference type="PANTHER" id="PTHR43588">
    <property type="entry name" value="COBALT-PRECORRIN-8 METHYLMUTASE"/>
    <property type="match status" value="1"/>
</dbReference>
<dbReference type="GO" id="GO:0016993">
    <property type="term" value="F:precorrin-8X methylmutase activity"/>
    <property type="evidence" value="ECO:0007669"/>
    <property type="project" value="InterPro"/>
</dbReference>
<dbReference type="Pfam" id="PF02570">
    <property type="entry name" value="CbiC"/>
    <property type="match status" value="1"/>
</dbReference>
<keyword evidence="7" id="KW-1185">Reference proteome</keyword>
<evidence type="ECO:0000256" key="2">
    <source>
        <dbReference type="ARBA" id="ARBA00009774"/>
    </source>
</evidence>
<dbReference type="STRING" id="937218.SAMN06297251_10991"/>
<dbReference type="EMBL" id="FWXR01000009">
    <property type="protein sequence ID" value="SMC82578.1"/>
    <property type="molecule type" value="Genomic_DNA"/>
</dbReference>
<dbReference type="NCBIfam" id="NF006136">
    <property type="entry name" value="PRK08285.1"/>
    <property type="match status" value="1"/>
</dbReference>
<evidence type="ECO:0000256" key="3">
    <source>
        <dbReference type="ARBA" id="ARBA00022573"/>
    </source>
</evidence>
<dbReference type="InterPro" id="IPR003722">
    <property type="entry name" value="Cbl_synth_CobH/CbiC"/>
</dbReference>
<evidence type="ECO:0000313" key="7">
    <source>
        <dbReference type="Proteomes" id="UP000192656"/>
    </source>
</evidence>
<dbReference type="InterPro" id="IPR036588">
    <property type="entry name" value="CobH/CbiC_sf"/>
</dbReference>
<dbReference type="AlphaFoldDB" id="A0A1W2CD35"/>
<evidence type="ECO:0000256" key="4">
    <source>
        <dbReference type="ARBA" id="ARBA00023235"/>
    </source>
</evidence>
<evidence type="ECO:0000313" key="6">
    <source>
        <dbReference type="EMBL" id="SMC82578.1"/>
    </source>
</evidence>
<comment type="pathway">
    <text evidence="1">Cofactor biosynthesis; adenosylcobalamin biosynthesis.</text>
</comment>
<evidence type="ECO:0000259" key="5">
    <source>
        <dbReference type="Pfam" id="PF02570"/>
    </source>
</evidence>
<reference evidence="6 7" key="1">
    <citation type="submission" date="2017-04" db="EMBL/GenBank/DDBJ databases">
        <authorList>
            <person name="Afonso C.L."/>
            <person name="Miller P.J."/>
            <person name="Scott M.A."/>
            <person name="Spackman E."/>
            <person name="Goraichik I."/>
            <person name="Dimitrov K.M."/>
            <person name="Suarez D.L."/>
            <person name="Swayne D.E."/>
        </authorList>
    </citation>
    <scope>NUCLEOTIDE SEQUENCE [LARGE SCALE GENOMIC DNA]</scope>
    <source>
        <strain evidence="6 7">CGMCC 1.10972</strain>
    </source>
</reference>
<keyword evidence="3" id="KW-0169">Cobalamin biosynthesis</keyword>
<dbReference type="SUPFAM" id="SSF63965">
    <property type="entry name" value="Precorrin-8X methylmutase CbiC/CobH"/>
    <property type="match status" value="1"/>
</dbReference>
<gene>
    <name evidence="6" type="ORF">SAMN06297251_10991</name>
</gene>
<accession>A0A1W2CD35</accession>
<protein>
    <submittedName>
        <fullName evidence="6">Precorrin-8X methylmutase</fullName>
    </submittedName>
</protein>
<name>A0A1W2CD35_9HYPH</name>
<keyword evidence="4" id="KW-0413">Isomerase</keyword>
<dbReference type="PANTHER" id="PTHR43588:SF1">
    <property type="entry name" value="COBALT-PRECORRIN-8 METHYLMUTASE"/>
    <property type="match status" value="1"/>
</dbReference>
<evidence type="ECO:0000256" key="1">
    <source>
        <dbReference type="ARBA" id="ARBA00004953"/>
    </source>
</evidence>
<sequence>MALFDAFAIVDWSAANTPTTGKDSIWIALGEREEGTFRLIETVNPPTRSAAMARLRQFFRDALAADKRVFAGFDFPFGYPRGAAGAIAGTDDWSALWSFFADSVQDTDSNTNNRFEIAGRLNRDRLAFAPMFWGRPEFQDIPGLPPRRPEPYPDALPERRLSEDRARKAQPVWKMHYVGSVGSQAVTGMARLEQLRRDEEFAGKIAVWPFETGFADKLDAPITFAEIYPGLSQIEKGDKSCLDEAQVETLCEAFGRFDAEGRFEALLAAPADLQGEDKRAALMEEGWIVGLGYRLSDEVPSEHDNSGIAVPNRRLHYIREPSRIYEESFRLVREATDLSRFPEEAHDLVIRMVHACGMPEIAESLVVSEGAIAAGRAALEAGAPIITDAEMVSHGIIVSGLKQQNKIVCRLNDPRTRRIAEREATTRSAAQVDLWTDVMEGAIVAIGNAPTALFRLIERIEEGAPRPALILALPVGFVGAAESKAELLRDDRGVPFVTLPGRLGGSALAAAAVNALASGLGE</sequence>
<dbReference type="RefSeq" id="WP_170923274.1">
    <property type="nucleotide sequence ID" value="NZ_FWXR01000009.1"/>
</dbReference>
<organism evidence="6 7">
    <name type="scientific">Fulvimarina manganoxydans</name>
    <dbReference type="NCBI Taxonomy" id="937218"/>
    <lineage>
        <taxon>Bacteria</taxon>
        <taxon>Pseudomonadati</taxon>
        <taxon>Pseudomonadota</taxon>
        <taxon>Alphaproteobacteria</taxon>
        <taxon>Hyphomicrobiales</taxon>
        <taxon>Aurantimonadaceae</taxon>
        <taxon>Fulvimarina</taxon>
    </lineage>
</organism>
<proteinExistence type="inferred from homology"/>
<dbReference type="Gene3D" id="3.40.50.10230">
    <property type="entry name" value="Cobalamin biosynthesis CobH/CbiC, precorrin-8X methylmutase"/>
    <property type="match status" value="1"/>
</dbReference>
<feature type="domain" description="Cobalamin biosynthesis precorrin-8X methylmutase CobH/CbiC" evidence="5">
    <location>
        <begin position="324"/>
        <end position="517"/>
    </location>
</feature>
<dbReference type="GO" id="GO:0009236">
    <property type="term" value="P:cobalamin biosynthetic process"/>
    <property type="evidence" value="ECO:0007669"/>
    <property type="project" value="UniProtKB-UniPathway"/>
</dbReference>